<feature type="domain" description="CBM6" evidence="6">
    <location>
        <begin position="457"/>
        <end position="580"/>
    </location>
</feature>
<evidence type="ECO:0000256" key="3">
    <source>
        <dbReference type="ARBA" id="ARBA00022801"/>
    </source>
</evidence>
<evidence type="ECO:0000256" key="5">
    <source>
        <dbReference type="RuleBase" id="RU361168"/>
    </source>
</evidence>
<dbReference type="PRINTS" id="PR00740">
    <property type="entry name" value="GLHYDRLASE27"/>
</dbReference>
<dbReference type="InterPro" id="IPR008979">
    <property type="entry name" value="Galactose-bd-like_sf"/>
</dbReference>
<protein>
    <recommendedName>
        <fullName evidence="5">Alpha-galactosidase</fullName>
        <ecNumber evidence="5">3.2.1.22</ecNumber>
    </recommendedName>
    <alternativeName>
        <fullName evidence="5">Melibiase</fullName>
    </alternativeName>
</protein>
<dbReference type="CDD" id="cd14792">
    <property type="entry name" value="GH27"/>
    <property type="match status" value="1"/>
</dbReference>
<dbReference type="Gene3D" id="2.60.40.1180">
    <property type="entry name" value="Golgi alpha-mannosidase II"/>
    <property type="match status" value="1"/>
</dbReference>
<evidence type="ECO:0000313" key="7">
    <source>
        <dbReference type="EMBL" id="GIH12866.1"/>
    </source>
</evidence>
<dbReference type="PANTHER" id="PTHR11452:SF75">
    <property type="entry name" value="ALPHA-GALACTOSIDASE MEL1"/>
    <property type="match status" value="1"/>
</dbReference>
<dbReference type="InterPro" id="IPR013785">
    <property type="entry name" value="Aldolase_TIM"/>
</dbReference>
<organism evidence="7 8">
    <name type="scientific">Rugosimonospora africana</name>
    <dbReference type="NCBI Taxonomy" id="556532"/>
    <lineage>
        <taxon>Bacteria</taxon>
        <taxon>Bacillati</taxon>
        <taxon>Actinomycetota</taxon>
        <taxon>Actinomycetes</taxon>
        <taxon>Micromonosporales</taxon>
        <taxon>Micromonosporaceae</taxon>
        <taxon>Rugosimonospora</taxon>
    </lineage>
</organism>
<keyword evidence="8" id="KW-1185">Reference proteome</keyword>
<evidence type="ECO:0000256" key="2">
    <source>
        <dbReference type="ARBA" id="ARBA00022729"/>
    </source>
</evidence>
<dbReference type="PROSITE" id="PS51175">
    <property type="entry name" value="CBM6"/>
    <property type="match status" value="1"/>
</dbReference>
<accession>A0A8J3VP08</accession>
<name>A0A8J3VP08_9ACTN</name>
<dbReference type="SUPFAM" id="SSF51011">
    <property type="entry name" value="Glycosyl hydrolase domain"/>
    <property type="match status" value="1"/>
</dbReference>
<dbReference type="InterPro" id="IPR017853">
    <property type="entry name" value="GH"/>
</dbReference>
<proteinExistence type="inferred from homology"/>
<dbReference type="InterPro" id="IPR013780">
    <property type="entry name" value="Glyco_hydro_b"/>
</dbReference>
<dbReference type="InterPro" id="IPR041233">
    <property type="entry name" value="Melibiase_C"/>
</dbReference>
<gene>
    <name evidence="7" type="ORF">Raf01_10380</name>
</gene>
<comment type="caution">
    <text evidence="7">The sequence shown here is derived from an EMBL/GenBank/DDBJ whole genome shotgun (WGS) entry which is preliminary data.</text>
</comment>
<reference evidence="7" key="1">
    <citation type="submission" date="2021-01" db="EMBL/GenBank/DDBJ databases">
        <title>Whole genome shotgun sequence of Rugosimonospora africana NBRC 104875.</title>
        <authorList>
            <person name="Komaki H."/>
            <person name="Tamura T."/>
        </authorList>
    </citation>
    <scope>NUCLEOTIDE SEQUENCE</scope>
    <source>
        <strain evidence="7">NBRC 104875</strain>
    </source>
</reference>
<comment type="catalytic activity">
    <reaction evidence="5">
        <text>Hydrolysis of terminal, non-reducing alpha-D-galactose residues in alpha-D-galactosides, including galactose oligosaccharides, galactomannans and galactolipids.</text>
        <dbReference type="EC" id="3.2.1.22"/>
    </reaction>
</comment>
<dbReference type="Pfam" id="PF16499">
    <property type="entry name" value="Melibiase_2"/>
    <property type="match status" value="2"/>
</dbReference>
<evidence type="ECO:0000259" key="6">
    <source>
        <dbReference type="PROSITE" id="PS51175"/>
    </source>
</evidence>
<evidence type="ECO:0000256" key="1">
    <source>
        <dbReference type="ARBA" id="ARBA00009743"/>
    </source>
</evidence>
<dbReference type="EC" id="3.2.1.22" evidence="5"/>
<dbReference type="PANTHER" id="PTHR11452">
    <property type="entry name" value="ALPHA-GALACTOSIDASE/ALPHA-N-ACETYLGALACTOSAMINIDASE"/>
    <property type="match status" value="1"/>
</dbReference>
<keyword evidence="5" id="KW-1015">Disulfide bond</keyword>
<keyword evidence="4 5" id="KW-0326">Glycosidase</keyword>
<keyword evidence="3 5" id="KW-0378">Hydrolase</keyword>
<keyword evidence="2" id="KW-0732">Signal</keyword>
<comment type="similarity">
    <text evidence="1 5">Belongs to the glycosyl hydrolase 27 family.</text>
</comment>
<dbReference type="Gene3D" id="3.20.20.70">
    <property type="entry name" value="Aldolase class I"/>
    <property type="match status" value="1"/>
</dbReference>
<dbReference type="GO" id="GO:0030246">
    <property type="term" value="F:carbohydrate binding"/>
    <property type="evidence" value="ECO:0007669"/>
    <property type="project" value="InterPro"/>
</dbReference>
<dbReference type="SUPFAM" id="SSF51445">
    <property type="entry name" value="(Trans)glycosidases"/>
    <property type="match status" value="1"/>
</dbReference>
<dbReference type="Proteomes" id="UP000642748">
    <property type="component" value="Unassembled WGS sequence"/>
</dbReference>
<dbReference type="Pfam" id="PF17801">
    <property type="entry name" value="Melibiase_C"/>
    <property type="match status" value="1"/>
</dbReference>
<dbReference type="GO" id="GO:0005975">
    <property type="term" value="P:carbohydrate metabolic process"/>
    <property type="evidence" value="ECO:0007669"/>
    <property type="project" value="InterPro"/>
</dbReference>
<evidence type="ECO:0000313" key="8">
    <source>
        <dbReference type="Proteomes" id="UP000642748"/>
    </source>
</evidence>
<evidence type="ECO:0000256" key="4">
    <source>
        <dbReference type="ARBA" id="ARBA00023295"/>
    </source>
</evidence>
<dbReference type="InterPro" id="IPR005084">
    <property type="entry name" value="CBM6"/>
</dbReference>
<dbReference type="RefSeq" id="WP_203916576.1">
    <property type="nucleotide sequence ID" value="NZ_BONZ01000012.1"/>
</dbReference>
<dbReference type="CDD" id="cd04081">
    <property type="entry name" value="CBM35_galactosidase-like"/>
    <property type="match status" value="1"/>
</dbReference>
<dbReference type="EMBL" id="BONZ01000012">
    <property type="protein sequence ID" value="GIH12866.1"/>
    <property type="molecule type" value="Genomic_DNA"/>
</dbReference>
<dbReference type="SUPFAM" id="SSF49785">
    <property type="entry name" value="Galactose-binding domain-like"/>
    <property type="match status" value="1"/>
</dbReference>
<dbReference type="AlphaFoldDB" id="A0A8J3VP08"/>
<dbReference type="InterPro" id="IPR002241">
    <property type="entry name" value="Glyco_hydro_27"/>
</dbReference>
<dbReference type="GO" id="GO:0004557">
    <property type="term" value="F:alpha-galactosidase activity"/>
    <property type="evidence" value="ECO:0007669"/>
    <property type="project" value="UniProtKB-EC"/>
</dbReference>
<sequence>MRHRLARRLTVGLTAMSVGAVGAVVGALAAAPPAIAENNGLSLTPAMGWSSWSFVRRDPTEANIEAQADAMRDSGLSAHGFVYINLDDFYLKCDANGPVVDANGRWTVDTAKFPNGMKAVADHVHADGLKFGLYVTPGVPQNAVTKNTPILGSSAHAADIADTSRTEKNYNCKHMYYIDYSKSGAQQYVDSFADLFASWGVDYLKIDGVGADDIPDVQAWSTALRQTGRPINFALSNNLPIANAATWQQYANSWRTQGDVECYCGPGANGSGYPLTDWSHVSARFSTAASWQPYAGPGGWNDLDSIEIGNGDQVGLSADQRRSQLTLWSMAAAPLLLGTDLTHLDSTDLAMLTNDRVLGVDQDAVAAKRIVNSGSQQVFSKRESSGAYVVALFNTGTSGNQTVTANWSQVGFTGTGDVTDLWSGSHTGTVANSYSATLRPGETRLIRVVPGAGGGSASVEAEASGNTLSGATAVASCSTCSGGAKVRFIGNNSANYETVNNVSTGTAGSKTLTITYELDGSRSFFVSVNGGAGVEVPVTGTSWSTPATRTLTVNLTAGGNTIKLYNNGAYAPDLDKISVS</sequence>
<dbReference type="Gene3D" id="2.60.120.260">
    <property type="entry name" value="Galactose-binding domain-like"/>
    <property type="match status" value="1"/>
</dbReference>